<name>A0AAD7VZ50_9TELE</name>
<sequence length="279" mass="29777">MRDAIKVKMPIWTTFNLLMGVLVVIQVQCFQEGICPQKDVPHGVRVLAPGSEVTLHCSGQITVDGRVLTREGDGRGTSNNPRRTSRAGDSARPAEEYGGQQPDVAESEGLDRASYMGETVNLTSEDTGSMLGRGLNGSQAEGGQSFIGGAVEKANTSSFDRVYDEALGAAERVVRGLRERVQWRVDGHRRTRGGDGGDVLQLSPLHLNDSGVYSCHRGGKKSSPSGSLLRALQSSPLSPATGRHPSAILAVIGWPINLSPQPLSATLFSRRGCTASCRR</sequence>
<feature type="region of interest" description="Disordered" evidence="1">
    <location>
        <begin position="66"/>
        <end position="107"/>
    </location>
</feature>
<gene>
    <name evidence="3" type="ORF">AAFF_G00363240</name>
</gene>
<dbReference type="EMBL" id="JAINUG010000617">
    <property type="protein sequence ID" value="KAJ8366276.1"/>
    <property type="molecule type" value="Genomic_DNA"/>
</dbReference>
<dbReference type="Proteomes" id="UP001221898">
    <property type="component" value="Unassembled WGS sequence"/>
</dbReference>
<dbReference type="AlphaFoldDB" id="A0AAD7VZ50"/>
<evidence type="ECO:0000313" key="3">
    <source>
        <dbReference type="EMBL" id="KAJ8366276.1"/>
    </source>
</evidence>
<protein>
    <submittedName>
        <fullName evidence="3">Uncharacterized protein</fullName>
    </submittedName>
</protein>
<accession>A0AAD7VZ50</accession>
<dbReference type="SUPFAM" id="SSF48726">
    <property type="entry name" value="Immunoglobulin"/>
    <property type="match status" value="1"/>
</dbReference>
<evidence type="ECO:0000313" key="4">
    <source>
        <dbReference type="Proteomes" id="UP001221898"/>
    </source>
</evidence>
<reference evidence="3" key="1">
    <citation type="journal article" date="2023" name="Science">
        <title>Genome structures resolve the early diversification of teleost fishes.</title>
        <authorList>
            <person name="Parey E."/>
            <person name="Louis A."/>
            <person name="Montfort J."/>
            <person name="Bouchez O."/>
            <person name="Roques C."/>
            <person name="Iampietro C."/>
            <person name="Lluch J."/>
            <person name="Castinel A."/>
            <person name="Donnadieu C."/>
            <person name="Desvignes T."/>
            <person name="Floi Bucao C."/>
            <person name="Jouanno E."/>
            <person name="Wen M."/>
            <person name="Mejri S."/>
            <person name="Dirks R."/>
            <person name="Jansen H."/>
            <person name="Henkel C."/>
            <person name="Chen W.J."/>
            <person name="Zahm M."/>
            <person name="Cabau C."/>
            <person name="Klopp C."/>
            <person name="Thompson A.W."/>
            <person name="Robinson-Rechavi M."/>
            <person name="Braasch I."/>
            <person name="Lecointre G."/>
            <person name="Bobe J."/>
            <person name="Postlethwait J.H."/>
            <person name="Berthelot C."/>
            <person name="Roest Crollius H."/>
            <person name="Guiguen Y."/>
        </authorList>
    </citation>
    <scope>NUCLEOTIDE SEQUENCE</scope>
    <source>
        <strain evidence="3">NC1722</strain>
    </source>
</reference>
<comment type="caution">
    <text evidence="3">The sequence shown here is derived from an EMBL/GenBank/DDBJ whole genome shotgun (WGS) entry which is preliminary data.</text>
</comment>
<dbReference type="InterPro" id="IPR036179">
    <property type="entry name" value="Ig-like_dom_sf"/>
</dbReference>
<evidence type="ECO:0000256" key="2">
    <source>
        <dbReference type="SAM" id="SignalP"/>
    </source>
</evidence>
<proteinExistence type="predicted"/>
<keyword evidence="2" id="KW-0732">Signal</keyword>
<feature type="signal peptide" evidence="2">
    <location>
        <begin position="1"/>
        <end position="29"/>
    </location>
</feature>
<evidence type="ECO:0000256" key="1">
    <source>
        <dbReference type="SAM" id="MobiDB-lite"/>
    </source>
</evidence>
<feature type="chain" id="PRO_5042062453" evidence="2">
    <location>
        <begin position="30"/>
        <end position="279"/>
    </location>
</feature>
<organism evidence="3 4">
    <name type="scientific">Aldrovandia affinis</name>
    <dbReference type="NCBI Taxonomy" id="143900"/>
    <lineage>
        <taxon>Eukaryota</taxon>
        <taxon>Metazoa</taxon>
        <taxon>Chordata</taxon>
        <taxon>Craniata</taxon>
        <taxon>Vertebrata</taxon>
        <taxon>Euteleostomi</taxon>
        <taxon>Actinopterygii</taxon>
        <taxon>Neopterygii</taxon>
        <taxon>Teleostei</taxon>
        <taxon>Notacanthiformes</taxon>
        <taxon>Halosauridae</taxon>
        <taxon>Aldrovandia</taxon>
    </lineage>
</organism>
<keyword evidence="4" id="KW-1185">Reference proteome</keyword>